<dbReference type="PANTHER" id="PTHR12486">
    <property type="entry name" value="APRATAXIN-RELATED"/>
    <property type="match status" value="1"/>
</dbReference>
<keyword evidence="5" id="KW-0539">Nucleus</keyword>
<dbReference type="InterPro" id="IPR032566">
    <property type="entry name" value="Znf-C2HE"/>
</dbReference>
<dbReference type="PROSITE" id="PS51084">
    <property type="entry name" value="HIT_2"/>
    <property type="match status" value="1"/>
</dbReference>
<evidence type="ECO:0000259" key="8">
    <source>
        <dbReference type="PROSITE" id="PS51084"/>
    </source>
</evidence>
<dbReference type="Pfam" id="PF11969">
    <property type="entry name" value="DcpS_C"/>
    <property type="match status" value="1"/>
</dbReference>
<evidence type="ECO:0000256" key="7">
    <source>
        <dbReference type="SAM" id="MobiDB-lite"/>
    </source>
</evidence>
<evidence type="ECO:0000256" key="2">
    <source>
        <dbReference type="ARBA" id="ARBA00022723"/>
    </source>
</evidence>
<dbReference type="GO" id="GO:0003697">
    <property type="term" value="F:single-stranded DNA binding"/>
    <property type="evidence" value="ECO:0000318"/>
    <property type="project" value="GO_Central"/>
</dbReference>
<accession>A0A0K9NSS8</accession>
<dbReference type="SUPFAM" id="SSF52540">
    <property type="entry name" value="P-loop containing nucleoside triphosphate hydrolases"/>
    <property type="match status" value="1"/>
</dbReference>
<feature type="compositionally biased region" description="Basic and acidic residues" evidence="7">
    <location>
        <begin position="258"/>
        <end position="268"/>
    </location>
</feature>
<dbReference type="Gene3D" id="3.40.50.300">
    <property type="entry name" value="P-loop containing nucleotide triphosphate hydrolases"/>
    <property type="match status" value="1"/>
</dbReference>
<evidence type="ECO:0000256" key="6">
    <source>
        <dbReference type="PROSITE-ProRule" id="PRU00464"/>
    </source>
</evidence>
<evidence type="ECO:0000259" key="9">
    <source>
        <dbReference type="PROSITE" id="PS51154"/>
    </source>
</evidence>
<dbReference type="OrthoDB" id="3512845at2759"/>
<dbReference type="AlphaFoldDB" id="A0A0K9NSS8"/>
<keyword evidence="11" id="KW-1185">Reference proteome</keyword>
<dbReference type="GO" id="GO:0003725">
    <property type="term" value="F:double-stranded RNA binding"/>
    <property type="evidence" value="ECO:0000318"/>
    <property type="project" value="GO_Central"/>
</dbReference>
<sequence>MDGKGGDGEKEGKRTVLLLILVGAPGSGKSTFCDQVMKATTSNRTWIRICQDTIANGKSGTKIQCLKRASDALKGGNSVFIDRCNLDIDQRSEFMKLGGSSPYASTSDFSVDIHGVVLDLPARICISRSVKRSTDEHSLHGGKAAAVVNKMLQKKELPKLTEGFSRITFCQNENDVGDAVNTYANLGPFDSLPSGCFGKKVADSKVQLGIMRFMKKIDPSTTAIPDGNCSKDVSGTKPGTTEICQPGEGPTNGSNPSKESKQYGRDTSHHLSSKNIHTLAFPSISTSDFQFDINMASDIIIESVGAFLNKTENVRLVFVDLTHRSNIFSLVRSKAMKANIDPQKFLTVVGDITKLSTEGNICCNVIANAANWRLKPSGGGVNAAIFKAAGEALEIATRKCAGTLSPGNSIAVPLPSTSPLYQREGVTHVIHVLGPNMNPQRPSCLKNDYNKGCKILHDSYSSLFENFANLDRNRKYINREGDLVDILNIPNKVANADLKTKRDALTEPERIKKCKGDSEQFVTRKYDLGDNSLRSESSVELNVKEKVWGSWAQALHKIAMNPEKHQALILEETDDYVVLNDLYPKAKKHVLILAKLYGLDRISDVRKEHLPLVKKMHSAGLRFLEKFLKEESTLIFRMGYHMIPSMRQLHLHVISQDFDSPNLKNKKHWNSFNTAFFRDSADVIEEIDNTGRAVTINDHDKLLSTELRCHKCRSAHPNVPKLKSHINRCSSSLPESLLQNGRLFSSTFPNAQ</sequence>
<dbReference type="GO" id="GO:0030983">
    <property type="term" value="F:mismatched DNA binding"/>
    <property type="evidence" value="ECO:0000318"/>
    <property type="project" value="GO_Central"/>
</dbReference>
<dbReference type="InterPro" id="IPR036265">
    <property type="entry name" value="HIT-like_sf"/>
</dbReference>
<evidence type="ECO:0000313" key="10">
    <source>
        <dbReference type="EMBL" id="KMZ59841.1"/>
    </source>
</evidence>
<keyword evidence="2" id="KW-0479">Metal-binding</keyword>
<evidence type="ECO:0000256" key="1">
    <source>
        <dbReference type="ARBA" id="ARBA00004123"/>
    </source>
</evidence>
<dbReference type="InterPro" id="IPR011146">
    <property type="entry name" value="HIT-like"/>
</dbReference>
<dbReference type="EMBL" id="LFYR01001714">
    <property type="protein sequence ID" value="KMZ59841.1"/>
    <property type="molecule type" value="Genomic_DNA"/>
</dbReference>
<dbReference type="Pfam" id="PF16278">
    <property type="entry name" value="zf-C2HE"/>
    <property type="match status" value="1"/>
</dbReference>
<dbReference type="InterPro" id="IPR027417">
    <property type="entry name" value="P-loop_NTPase"/>
</dbReference>
<dbReference type="GO" id="GO:0047627">
    <property type="term" value="F:adenylylsulfatase activity"/>
    <property type="evidence" value="ECO:0007669"/>
    <property type="project" value="UniProtKB-ARBA"/>
</dbReference>
<feature type="domain" description="Macro" evidence="9">
    <location>
        <begin position="332"/>
        <end position="591"/>
    </location>
</feature>
<dbReference type="GO" id="GO:0033699">
    <property type="term" value="F:DNA 5'-adenosine monophosphate hydrolase activity"/>
    <property type="evidence" value="ECO:0000318"/>
    <property type="project" value="GO_Central"/>
</dbReference>
<dbReference type="GO" id="GO:1990165">
    <property type="term" value="F:single-strand break-containing DNA binding"/>
    <property type="evidence" value="ECO:0000318"/>
    <property type="project" value="GO_Central"/>
</dbReference>
<dbReference type="PROSITE" id="PS51154">
    <property type="entry name" value="MACRO"/>
    <property type="match status" value="1"/>
</dbReference>
<keyword evidence="3" id="KW-0862">Zinc</keyword>
<evidence type="ECO:0000256" key="4">
    <source>
        <dbReference type="ARBA" id="ARBA00023125"/>
    </source>
</evidence>
<feature type="compositionally biased region" description="Polar residues" evidence="7">
    <location>
        <begin position="231"/>
        <end position="243"/>
    </location>
</feature>
<dbReference type="SUPFAM" id="SSF52949">
    <property type="entry name" value="Macro domain-like"/>
    <property type="match status" value="2"/>
</dbReference>
<comment type="caution">
    <text evidence="10">The sequence shown here is derived from an EMBL/GenBank/DDBJ whole genome shotgun (WGS) entry which is preliminary data.</text>
</comment>
<dbReference type="Proteomes" id="UP000036987">
    <property type="component" value="Unassembled WGS sequence"/>
</dbReference>
<dbReference type="OMA" id="QDFNSKH"/>
<dbReference type="InterPro" id="IPR043472">
    <property type="entry name" value="Macro_dom-like"/>
</dbReference>
<evidence type="ECO:0000256" key="5">
    <source>
        <dbReference type="ARBA" id="ARBA00023242"/>
    </source>
</evidence>
<evidence type="ECO:0000256" key="3">
    <source>
        <dbReference type="ARBA" id="ARBA00022833"/>
    </source>
</evidence>
<dbReference type="FunFam" id="3.40.220.10:FF:000020">
    <property type="entry name" value="Transcription factor bHLH140"/>
    <property type="match status" value="1"/>
</dbReference>
<dbReference type="GO" id="GO:0046872">
    <property type="term" value="F:metal ion binding"/>
    <property type="evidence" value="ECO:0007669"/>
    <property type="project" value="UniProtKB-KW"/>
</dbReference>
<feature type="domain" description="HIT" evidence="8">
    <location>
        <begin position="555"/>
        <end position="663"/>
    </location>
</feature>
<evidence type="ECO:0000313" key="11">
    <source>
        <dbReference type="Proteomes" id="UP000036987"/>
    </source>
</evidence>
<dbReference type="Pfam" id="PF13671">
    <property type="entry name" value="AAA_33"/>
    <property type="match status" value="1"/>
</dbReference>
<dbReference type="STRING" id="29655.A0A0K9NSS8"/>
<dbReference type="GO" id="GO:0005634">
    <property type="term" value="C:nucleus"/>
    <property type="evidence" value="ECO:0000318"/>
    <property type="project" value="GO_Central"/>
</dbReference>
<dbReference type="InterPro" id="IPR002589">
    <property type="entry name" value="Macro_dom"/>
</dbReference>
<comment type="caution">
    <text evidence="6">Lacks conserved residue(s) required for the propagation of feature annotation.</text>
</comment>
<dbReference type="Gene3D" id="3.30.428.10">
    <property type="entry name" value="HIT-like"/>
    <property type="match status" value="1"/>
</dbReference>
<dbReference type="PANTHER" id="PTHR12486:SF4">
    <property type="entry name" value="APRATAXIN"/>
    <property type="match status" value="1"/>
</dbReference>
<protein>
    <submittedName>
        <fullName evidence="10">APRATAXIN-like</fullName>
    </submittedName>
</protein>
<dbReference type="SUPFAM" id="SSF54197">
    <property type="entry name" value="HIT-like"/>
    <property type="match status" value="1"/>
</dbReference>
<name>A0A0K9NSS8_ZOSMR</name>
<dbReference type="FunFam" id="3.40.50.300:FF:002337">
    <property type="entry name" value="Transcription factor bHLH140"/>
    <property type="match status" value="1"/>
</dbReference>
<gene>
    <name evidence="10" type="ORF">ZOSMA_64G00580</name>
</gene>
<proteinExistence type="predicted"/>
<dbReference type="Pfam" id="PF01661">
    <property type="entry name" value="Macro"/>
    <property type="match status" value="1"/>
</dbReference>
<organism evidence="10 11">
    <name type="scientific">Zostera marina</name>
    <name type="common">Eelgrass</name>
    <dbReference type="NCBI Taxonomy" id="29655"/>
    <lineage>
        <taxon>Eukaryota</taxon>
        <taxon>Viridiplantae</taxon>
        <taxon>Streptophyta</taxon>
        <taxon>Embryophyta</taxon>
        <taxon>Tracheophyta</taxon>
        <taxon>Spermatophyta</taxon>
        <taxon>Magnoliopsida</taxon>
        <taxon>Liliopsida</taxon>
        <taxon>Zosteraceae</taxon>
        <taxon>Zostera</taxon>
    </lineage>
</organism>
<dbReference type="GO" id="GO:0000012">
    <property type="term" value="P:single strand break repair"/>
    <property type="evidence" value="ECO:0000318"/>
    <property type="project" value="GO_Central"/>
</dbReference>
<dbReference type="FunFam" id="3.30.428.10:FF:000004">
    <property type="entry name" value="aprataxin isoform X2"/>
    <property type="match status" value="1"/>
</dbReference>
<dbReference type="SMART" id="SM00506">
    <property type="entry name" value="A1pp"/>
    <property type="match status" value="1"/>
</dbReference>
<dbReference type="Gene3D" id="3.40.220.10">
    <property type="entry name" value="Leucine Aminopeptidase, subunit E, domain 1"/>
    <property type="match status" value="2"/>
</dbReference>
<comment type="subcellular location">
    <subcellularLocation>
        <location evidence="1">Nucleus</location>
    </subcellularLocation>
</comment>
<keyword evidence="4" id="KW-0238">DNA-binding</keyword>
<reference evidence="11" key="1">
    <citation type="journal article" date="2016" name="Nature">
        <title>The genome of the seagrass Zostera marina reveals angiosperm adaptation to the sea.</title>
        <authorList>
            <person name="Olsen J.L."/>
            <person name="Rouze P."/>
            <person name="Verhelst B."/>
            <person name="Lin Y.-C."/>
            <person name="Bayer T."/>
            <person name="Collen J."/>
            <person name="Dattolo E."/>
            <person name="De Paoli E."/>
            <person name="Dittami S."/>
            <person name="Maumus F."/>
            <person name="Michel G."/>
            <person name="Kersting A."/>
            <person name="Lauritano C."/>
            <person name="Lohaus R."/>
            <person name="Toepel M."/>
            <person name="Tonon T."/>
            <person name="Vanneste K."/>
            <person name="Amirebrahimi M."/>
            <person name="Brakel J."/>
            <person name="Bostroem C."/>
            <person name="Chovatia M."/>
            <person name="Grimwood J."/>
            <person name="Jenkins J.W."/>
            <person name="Jueterbock A."/>
            <person name="Mraz A."/>
            <person name="Stam W.T."/>
            <person name="Tice H."/>
            <person name="Bornberg-Bauer E."/>
            <person name="Green P.J."/>
            <person name="Pearson G.A."/>
            <person name="Procaccini G."/>
            <person name="Duarte C.M."/>
            <person name="Schmutz J."/>
            <person name="Reusch T.B.H."/>
            <person name="Van de Peer Y."/>
        </authorList>
    </citation>
    <scope>NUCLEOTIDE SEQUENCE [LARGE SCALE GENOMIC DNA]</scope>
    <source>
        <strain evidence="11">cv. Finnish</strain>
    </source>
</reference>
<feature type="region of interest" description="Disordered" evidence="7">
    <location>
        <begin position="224"/>
        <end position="268"/>
    </location>
</feature>